<accession>A0A2C8F814</accession>
<evidence type="ECO:0000256" key="6">
    <source>
        <dbReference type="ARBA" id="ARBA00022842"/>
    </source>
</evidence>
<dbReference type="SUPFAM" id="SSF143865">
    <property type="entry name" value="CorA soluble domain-like"/>
    <property type="match status" value="1"/>
</dbReference>
<evidence type="ECO:0000256" key="8">
    <source>
        <dbReference type="ARBA" id="ARBA00023065"/>
    </source>
</evidence>
<keyword evidence="8 12" id="KW-0406">Ion transport</keyword>
<dbReference type="Gene3D" id="1.20.58.340">
    <property type="entry name" value="Magnesium transport protein CorA, transmembrane region"/>
    <property type="match status" value="2"/>
</dbReference>
<keyword evidence="5 12" id="KW-0812">Transmembrane</keyword>
<dbReference type="EMBL" id="LT907975">
    <property type="protein sequence ID" value="SOB58776.1"/>
    <property type="molecule type" value="Genomic_DNA"/>
</dbReference>
<dbReference type="Gene3D" id="3.30.460.20">
    <property type="entry name" value="CorA soluble domain-like"/>
    <property type="match status" value="1"/>
</dbReference>
<dbReference type="InterPro" id="IPR004488">
    <property type="entry name" value="Mg/Co-transport_prot_CorA"/>
</dbReference>
<feature type="transmembrane region" description="Helical" evidence="12">
    <location>
        <begin position="316"/>
        <end position="336"/>
    </location>
</feature>
<dbReference type="InterPro" id="IPR045863">
    <property type="entry name" value="CorA_TM1_TM2"/>
</dbReference>
<comment type="function">
    <text evidence="11">Mediates influx of magnesium ions. Alternates between open and closed states. Activated by low cytoplasmic Mg(2+) levels. Inactive when cytoplasmic Mg(2+) levels are high.</text>
</comment>
<gene>
    <name evidence="12 13" type="primary">corA</name>
    <name evidence="13" type="ORF">DPRO_1876</name>
</gene>
<keyword evidence="4 12" id="KW-1003">Cell membrane</keyword>
<dbReference type="PANTHER" id="PTHR46494">
    <property type="entry name" value="CORA FAMILY METAL ION TRANSPORTER (EUROFUNG)"/>
    <property type="match status" value="1"/>
</dbReference>
<evidence type="ECO:0000256" key="7">
    <source>
        <dbReference type="ARBA" id="ARBA00022989"/>
    </source>
</evidence>
<reference evidence="14" key="1">
    <citation type="submission" date="2017-09" db="EMBL/GenBank/DDBJ databases">
        <authorList>
            <person name="Regsiter A."/>
            <person name="William W."/>
        </authorList>
    </citation>
    <scope>NUCLEOTIDE SEQUENCE [LARGE SCALE GENOMIC DNA]</scope>
    <source>
        <strain evidence="14">500-1</strain>
    </source>
</reference>
<proteinExistence type="inferred from homology"/>
<evidence type="ECO:0000256" key="10">
    <source>
        <dbReference type="ARBA" id="ARBA00034269"/>
    </source>
</evidence>
<evidence type="ECO:0000256" key="2">
    <source>
        <dbReference type="ARBA" id="ARBA00009765"/>
    </source>
</evidence>
<evidence type="ECO:0000256" key="1">
    <source>
        <dbReference type="ARBA" id="ARBA00004651"/>
    </source>
</evidence>
<keyword evidence="3 12" id="KW-0813">Transport</keyword>
<comment type="subcellular location">
    <subcellularLocation>
        <location evidence="1">Cell membrane</location>
        <topology evidence="1">Multi-pass membrane protein</topology>
    </subcellularLocation>
    <subcellularLocation>
        <location evidence="12">Membrane</location>
        <topology evidence="12">Multi-pass membrane protein</topology>
    </subcellularLocation>
</comment>
<dbReference type="GO" id="GO:0050897">
    <property type="term" value="F:cobalt ion binding"/>
    <property type="evidence" value="ECO:0007669"/>
    <property type="project" value="TreeGrafter"/>
</dbReference>
<evidence type="ECO:0000256" key="5">
    <source>
        <dbReference type="ARBA" id="ARBA00022692"/>
    </source>
</evidence>
<dbReference type="SUPFAM" id="SSF144083">
    <property type="entry name" value="Magnesium transport protein CorA, transmembrane region"/>
    <property type="match status" value="1"/>
</dbReference>
<evidence type="ECO:0000256" key="9">
    <source>
        <dbReference type="ARBA" id="ARBA00023136"/>
    </source>
</evidence>
<comment type="similarity">
    <text evidence="2 12">Belongs to the CorA metal ion transporter (MIT) (TC 1.A.35) family.</text>
</comment>
<comment type="catalytic activity">
    <reaction evidence="10">
        <text>Mg(2+)(in) = Mg(2+)(out)</text>
        <dbReference type="Rhea" id="RHEA:29827"/>
        <dbReference type="ChEBI" id="CHEBI:18420"/>
    </reaction>
</comment>
<evidence type="ECO:0000256" key="3">
    <source>
        <dbReference type="ARBA" id="ARBA00022448"/>
    </source>
</evidence>
<evidence type="ECO:0000313" key="14">
    <source>
        <dbReference type="Proteomes" id="UP000219215"/>
    </source>
</evidence>
<dbReference type="CDD" id="cd12828">
    <property type="entry name" value="TmCorA-like_1"/>
    <property type="match status" value="1"/>
</dbReference>
<dbReference type="PANTHER" id="PTHR46494:SF1">
    <property type="entry name" value="CORA FAMILY METAL ION TRANSPORTER (EUROFUNG)"/>
    <property type="match status" value="1"/>
</dbReference>
<keyword evidence="7 12" id="KW-1133">Transmembrane helix</keyword>
<evidence type="ECO:0000256" key="4">
    <source>
        <dbReference type="ARBA" id="ARBA00022475"/>
    </source>
</evidence>
<dbReference type="GO" id="GO:0005886">
    <property type="term" value="C:plasma membrane"/>
    <property type="evidence" value="ECO:0007669"/>
    <property type="project" value="UniProtKB-SubCell"/>
</dbReference>
<dbReference type="Pfam" id="PF01544">
    <property type="entry name" value="CorA"/>
    <property type="match status" value="1"/>
</dbReference>
<keyword evidence="6 12" id="KW-0460">Magnesium</keyword>
<protein>
    <recommendedName>
        <fullName evidence="12">Magnesium transport protein CorA</fullName>
    </recommendedName>
</protein>
<dbReference type="GO" id="GO:0015087">
    <property type="term" value="F:cobalt ion transmembrane transporter activity"/>
    <property type="evidence" value="ECO:0007669"/>
    <property type="project" value="UniProtKB-UniRule"/>
</dbReference>
<evidence type="ECO:0000313" key="13">
    <source>
        <dbReference type="EMBL" id="SOB58776.1"/>
    </source>
</evidence>
<keyword evidence="9 12" id="KW-0472">Membrane</keyword>
<organism evidence="13 14">
    <name type="scientific">Pseudodesulfovibrio profundus</name>
    <dbReference type="NCBI Taxonomy" id="57320"/>
    <lineage>
        <taxon>Bacteria</taxon>
        <taxon>Pseudomonadati</taxon>
        <taxon>Thermodesulfobacteriota</taxon>
        <taxon>Desulfovibrionia</taxon>
        <taxon>Desulfovibrionales</taxon>
        <taxon>Desulfovibrionaceae</taxon>
    </lineage>
</organism>
<dbReference type="NCBIfam" id="TIGR00383">
    <property type="entry name" value="corA"/>
    <property type="match status" value="1"/>
</dbReference>
<dbReference type="FunFam" id="1.20.58.340:FF:000004">
    <property type="entry name" value="Magnesium transport protein CorA"/>
    <property type="match status" value="1"/>
</dbReference>
<name>A0A2C8F814_9BACT</name>
<dbReference type="GO" id="GO:0000287">
    <property type="term" value="F:magnesium ion binding"/>
    <property type="evidence" value="ECO:0007669"/>
    <property type="project" value="TreeGrafter"/>
</dbReference>
<dbReference type="KEGG" id="pprf:DPRO_1876"/>
<keyword evidence="14" id="KW-1185">Reference proteome</keyword>
<dbReference type="GO" id="GO:0015095">
    <property type="term" value="F:magnesium ion transmembrane transporter activity"/>
    <property type="evidence" value="ECO:0007669"/>
    <property type="project" value="UniProtKB-UniRule"/>
</dbReference>
<dbReference type="InterPro" id="IPR002523">
    <property type="entry name" value="MgTranspt_CorA/ZnTranspt_ZntB"/>
</dbReference>
<evidence type="ECO:0000256" key="12">
    <source>
        <dbReference type="RuleBase" id="RU362010"/>
    </source>
</evidence>
<feature type="transmembrane region" description="Helical" evidence="12">
    <location>
        <begin position="348"/>
        <end position="369"/>
    </location>
</feature>
<dbReference type="AlphaFoldDB" id="A0A2C8F814"/>
<evidence type="ECO:0000256" key="11">
    <source>
        <dbReference type="ARBA" id="ARBA00045497"/>
    </source>
</evidence>
<dbReference type="Proteomes" id="UP000219215">
    <property type="component" value="Chromosome DPRO"/>
</dbReference>
<sequence>MDKMISSIYFDFESRSYSKIRKVAMFDFLQWTGFKRDVPPGTLIYAGEEKNFSPSISGYAYDEQGMVELSIENTEDIETQPGRTLFIHVQGVHKPALIKEFGHAFQFPPLALEDVMNTGQRPKQDWLDDETGFIVVKNVSIEDDELHNEQVSLFWRDDFVIVFSENQTDMFDGILSRIRKGKGRIRKGGTTYLVTAILDAIVDKHLSALGKLGEAAERLEADLLEKTTDDLLNQLYRIKRETILLRNTLVPVQDIFKKLLAEESETNEITLAYLRDVADHHMQAVEGTVALHDILKSMIDYQISLIGIRTNSVMQFLTIIATIFIPLTFIAGIYGMNFQYMPELQWRYGYFICIAVMAVLGISMFIYFIRKKML</sequence>
<dbReference type="InterPro" id="IPR045861">
    <property type="entry name" value="CorA_cytoplasmic_dom"/>
</dbReference>